<keyword evidence="4 6" id="KW-0472">Membrane</keyword>
<dbReference type="PANTHER" id="PTHR15549:SF26">
    <property type="entry name" value="AXIAL BUDDING PATTERN PROTEIN 2-RELATED"/>
    <property type="match status" value="1"/>
</dbReference>
<feature type="compositionally biased region" description="Polar residues" evidence="5">
    <location>
        <begin position="137"/>
        <end position="149"/>
    </location>
</feature>
<gene>
    <name evidence="7" type="ORF">CC86DRAFT_382055</name>
</gene>
<evidence type="ECO:0000256" key="3">
    <source>
        <dbReference type="ARBA" id="ARBA00022989"/>
    </source>
</evidence>
<dbReference type="GO" id="GO:0071944">
    <property type="term" value="C:cell periphery"/>
    <property type="evidence" value="ECO:0007669"/>
    <property type="project" value="UniProtKB-ARBA"/>
</dbReference>
<dbReference type="InterPro" id="IPR051694">
    <property type="entry name" value="Immunoregulatory_rcpt-like"/>
</dbReference>
<comment type="subcellular location">
    <subcellularLocation>
        <location evidence="1">Membrane</location>
        <topology evidence="1">Single-pass membrane protein</topology>
    </subcellularLocation>
</comment>
<evidence type="ECO:0000256" key="2">
    <source>
        <dbReference type="ARBA" id="ARBA00022692"/>
    </source>
</evidence>
<sequence>MSAGDIQVAILSVRQASPNPNAAPNAAPTWVTPSVVASITFYRPPAPTPATILHFTSPGLSGIGSLKPMEWHTAGSFYLWNSNENVVRWGTMISDWAQLPTQIVDAGITISANDPVSSATATSGAVAGSSSQATTFEAASTASPTQGNTHAAPKPTSSSSGGGSAKGISGGAVAGTAIGCLIAGALIAGLVFWFCWRRQKLSRAGDYEASSTALVPQEKGFAAKAISLGSRSPATSPMSDILPLPVEDKAVSGEISKICNSIKNHVQSYYHTDRVNAALLDLDDVQAIGHDLPISVGTISTLLGNTATREIALRFCIAWVVCSKILPGPDSKASLLPEEVDKITNVHRGSKAHASSLARWRVLTAELMQSTYVRDPFTASDSRNGSIANALGTLENILRPYADSRMDNGQRRRNLEEILKRSALFAFTLFSQPSTWDFDWREGQGVKSGELCIFPALVQLSDETGQRVSPPRPFSEAVVRRLDG</sequence>
<evidence type="ECO:0000256" key="5">
    <source>
        <dbReference type="SAM" id="MobiDB-lite"/>
    </source>
</evidence>
<dbReference type="EMBL" id="MU006225">
    <property type="protein sequence ID" value="KAF2827016.1"/>
    <property type="molecule type" value="Genomic_DNA"/>
</dbReference>
<evidence type="ECO:0000256" key="1">
    <source>
        <dbReference type="ARBA" id="ARBA00004167"/>
    </source>
</evidence>
<feature type="region of interest" description="Disordered" evidence="5">
    <location>
        <begin position="136"/>
        <end position="166"/>
    </location>
</feature>
<evidence type="ECO:0000256" key="4">
    <source>
        <dbReference type="ARBA" id="ARBA00023136"/>
    </source>
</evidence>
<dbReference type="GO" id="GO:0016020">
    <property type="term" value="C:membrane"/>
    <property type="evidence" value="ECO:0007669"/>
    <property type="project" value="UniProtKB-SubCell"/>
</dbReference>
<dbReference type="AlphaFoldDB" id="A0A6A7A1N5"/>
<protein>
    <submittedName>
        <fullName evidence="7">Uncharacterized protein</fullName>
    </submittedName>
</protein>
<accession>A0A6A7A1N5</accession>
<keyword evidence="3 6" id="KW-1133">Transmembrane helix</keyword>
<dbReference type="PANTHER" id="PTHR15549">
    <property type="entry name" value="PAIRED IMMUNOGLOBULIN-LIKE TYPE 2 RECEPTOR"/>
    <property type="match status" value="1"/>
</dbReference>
<name>A0A6A7A1N5_9PLEO</name>
<reference evidence="7" key="1">
    <citation type="journal article" date="2020" name="Stud. Mycol.">
        <title>101 Dothideomycetes genomes: a test case for predicting lifestyles and emergence of pathogens.</title>
        <authorList>
            <person name="Haridas S."/>
            <person name="Albert R."/>
            <person name="Binder M."/>
            <person name="Bloem J."/>
            <person name="Labutti K."/>
            <person name="Salamov A."/>
            <person name="Andreopoulos B."/>
            <person name="Baker S."/>
            <person name="Barry K."/>
            <person name="Bills G."/>
            <person name="Bluhm B."/>
            <person name="Cannon C."/>
            <person name="Castanera R."/>
            <person name="Culley D."/>
            <person name="Daum C."/>
            <person name="Ezra D."/>
            <person name="Gonzalez J."/>
            <person name="Henrissat B."/>
            <person name="Kuo A."/>
            <person name="Liang C."/>
            <person name="Lipzen A."/>
            <person name="Lutzoni F."/>
            <person name="Magnuson J."/>
            <person name="Mondo S."/>
            <person name="Nolan M."/>
            <person name="Ohm R."/>
            <person name="Pangilinan J."/>
            <person name="Park H.-J."/>
            <person name="Ramirez L."/>
            <person name="Alfaro M."/>
            <person name="Sun H."/>
            <person name="Tritt A."/>
            <person name="Yoshinaga Y."/>
            <person name="Zwiers L.-H."/>
            <person name="Turgeon B."/>
            <person name="Goodwin S."/>
            <person name="Spatafora J."/>
            <person name="Crous P."/>
            <person name="Grigoriev I."/>
        </authorList>
    </citation>
    <scope>NUCLEOTIDE SEQUENCE</scope>
    <source>
        <strain evidence="7">CBS 113818</strain>
    </source>
</reference>
<evidence type="ECO:0000313" key="7">
    <source>
        <dbReference type="EMBL" id="KAF2827016.1"/>
    </source>
</evidence>
<feature type="transmembrane region" description="Helical" evidence="6">
    <location>
        <begin position="172"/>
        <end position="196"/>
    </location>
</feature>
<keyword evidence="2 6" id="KW-0812">Transmembrane</keyword>
<organism evidence="7 8">
    <name type="scientific">Ophiobolus disseminans</name>
    <dbReference type="NCBI Taxonomy" id="1469910"/>
    <lineage>
        <taxon>Eukaryota</taxon>
        <taxon>Fungi</taxon>
        <taxon>Dikarya</taxon>
        <taxon>Ascomycota</taxon>
        <taxon>Pezizomycotina</taxon>
        <taxon>Dothideomycetes</taxon>
        <taxon>Pleosporomycetidae</taxon>
        <taxon>Pleosporales</taxon>
        <taxon>Pleosporineae</taxon>
        <taxon>Phaeosphaeriaceae</taxon>
        <taxon>Ophiobolus</taxon>
    </lineage>
</organism>
<evidence type="ECO:0000256" key="6">
    <source>
        <dbReference type="SAM" id="Phobius"/>
    </source>
</evidence>
<proteinExistence type="predicted"/>
<keyword evidence="8" id="KW-1185">Reference proteome</keyword>
<evidence type="ECO:0000313" key="8">
    <source>
        <dbReference type="Proteomes" id="UP000799424"/>
    </source>
</evidence>
<dbReference type="Proteomes" id="UP000799424">
    <property type="component" value="Unassembled WGS sequence"/>
</dbReference>
<dbReference type="OrthoDB" id="5421765at2759"/>